<feature type="transmembrane region" description="Helical" evidence="1">
    <location>
        <begin position="149"/>
        <end position="176"/>
    </location>
</feature>
<keyword evidence="1" id="KW-1133">Transmembrane helix</keyword>
<feature type="transmembrane region" description="Helical" evidence="1">
    <location>
        <begin position="356"/>
        <end position="374"/>
    </location>
</feature>
<keyword evidence="3" id="KW-1185">Reference proteome</keyword>
<feature type="transmembrane region" description="Helical" evidence="1">
    <location>
        <begin position="394"/>
        <end position="416"/>
    </location>
</feature>
<keyword evidence="1" id="KW-0812">Transmembrane</keyword>
<evidence type="ECO:0000313" key="3">
    <source>
        <dbReference type="Proteomes" id="UP001597119"/>
    </source>
</evidence>
<feature type="transmembrane region" description="Helical" evidence="1">
    <location>
        <begin position="241"/>
        <end position="258"/>
    </location>
</feature>
<accession>A0ABD6C7T0</accession>
<sequence length="581" mass="60207">MPEPGWPTHGLAIGRQEFRRTLRGLRSDRTRLLFLGIGGAFVSLFVLFGAWLVLRFASGLSSFPLTNEIRGTFGLQWLFATFIFAQRAGSRHDRIDNESLMLMTVSVRSVLVGLLSAEFLRAAAYVALPVALVGGAFVYATASPLTAPFLLLAAVLFVLSALVFGAAIGLAAKLLVARVRFVARYKSVLAGVAVVGFVGAYVALQNFGDGGFTSLLGYLPVSWLVDLAVVGSPIVGSPVRAAVAGGAAVAWILGWGLVLDRIATALWFGDTVEHEVAQAKARTDTGSAADPLAAAARPVAFPSLSQPTLRVAQRSVVVARRNPARLTFVFLPVVFLGSMLVNVARFGSLFAVLPPVLALTVPWLAGAAFGLNPLGDEGPVLPATLTSLASGRQFALGLALPGLLLGLPLGLVGTVGSGTYGPYTPVEVGLLVAIVTVLSLLAVTAAPAVGMLFPRFDSVRVGSDREVVPPSLSAIVIYSLALAGPGAVAVGSALAPGATKQAFALLIGGLLALPFGLLASEGVGVAGDVATALQGVGADVAGIPTEWVHWGGFAVPLLVALVLCWWSFRAVGRRYEQYAIE</sequence>
<feature type="transmembrane region" description="Helical" evidence="1">
    <location>
        <begin position="210"/>
        <end position="229"/>
    </location>
</feature>
<dbReference type="Proteomes" id="UP001597119">
    <property type="component" value="Unassembled WGS sequence"/>
</dbReference>
<feature type="transmembrane region" description="Helical" evidence="1">
    <location>
        <begin position="73"/>
        <end position="89"/>
    </location>
</feature>
<feature type="transmembrane region" description="Helical" evidence="1">
    <location>
        <begin position="502"/>
        <end position="527"/>
    </location>
</feature>
<proteinExistence type="predicted"/>
<reference evidence="2 3" key="1">
    <citation type="journal article" date="2019" name="Int. J. Syst. Evol. Microbiol.">
        <title>The Global Catalogue of Microorganisms (GCM) 10K type strain sequencing project: providing services to taxonomists for standard genome sequencing and annotation.</title>
        <authorList>
            <consortium name="The Broad Institute Genomics Platform"/>
            <consortium name="The Broad Institute Genome Sequencing Center for Infectious Disease"/>
            <person name="Wu L."/>
            <person name="Ma J."/>
        </authorList>
    </citation>
    <scope>NUCLEOTIDE SEQUENCE [LARGE SCALE GENOMIC DNA]</scope>
    <source>
        <strain evidence="2 3">CGMCC 1.12125</strain>
    </source>
</reference>
<organism evidence="2 3">
    <name type="scientific">Halorientalis brevis</name>
    <dbReference type="NCBI Taxonomy" id="1126241"/>
    <lineage>
        <taxon>Archaea</taxon>
        <taxon>Methanobacteriati</taxon>
        <taxon>Methanobacteriota</taxon>
        <taxon>Stenosarchaea group</taxon>
        <taxon>Halobacteria</taxon>
        <taxon>Halobacteriales</taxon>
        <taxon>Haloarculaceae</taxon>
        <taxon>Halorientalis</taxon>
    </lineage>
</organism>
<evidence type="ECO:0000256" key="1">
    <source>
        <dbReference type="SAM" id="Phobius"/>
    </source>
</evidence>
<feature type="transmembrane region" description="Helical" evidence="1">
    <location>
        <begin position="547"/>
        <end position="568"/>
    </location>
</feature>
<feature type="transmembrane region" description="Helical" evidence="1">
    <location>
        <begin position="110"/>
        <end position="137"/>
    </location>
</feature>
<dbReference type="EMBL" id="JBHUDJ010000001">
    <property type="protein sequence ID" value="MFD1585869.1"/>
    <property type="molecule type" value="Genomic_DNA"/>
</dbReference>
<gene>
    <name evidence="2" type="ORF">ACFR9U_02655</name>
</gene>
<feature type="transmembrane region" description="Helical" evidence="1">
    <location>
        <begin position="473"/>
        <end position="495"/>
    </location>
</feature>
<feature type="transmembrane region" description="Helical" evidence="1">
    <location>
        <begin position="188"/>
        <end position="204"/>
    </location>
</feature>
<dbReference type="AlphaFoldDB" id="A0ABD6C7T0"/>
<name>A0ABD6C7T0_9EURY</name>
<protein>
    <recommendedName>
        <fullName evidence="4">ABC-2 type transport system permease protein</fullName>
    </recommendedName>
</protein>
<feature type="transmembrane region" description="Helical" evidence="1">
    <location>
        <begin position="428"/>
        <end position="453"/>
    </location>
</feature>
<comment type="caution">
    <text evidence="2">The sequence shown here is derived from an EMBL/GenBank/DDBJ whole genome shotgun (WGS) entry which is preliminary data.</text>
</comment>
<keyword evidence="1" id="KW-0472">Membrane</keyword>
<evidence type="ECO:0008006" key="4">
    <source>
        <dbReference type="Google" id="ProtNLM"/>
    </source>
</evidence>
<dbReference type="RefSeq" id="WP_247376962.1">
    <property type="nucleotide sequence ID" value="NZ_JALLGV010000003.1"/>
</dbReference>
<feature type="transmembrane region" description="Helical" evidence="1">
    <location>
        <begin position="324"/>
        <end position="344"/>
    </location>
</feature>
<evidence type="ECO:0000313" key="2">
    <source>
        <dbReference type="EMBL" id="MFD1585869.1"/>
    </source>
</evidence>
<feature type="transmembrane region" description="Helical" evidence="1">
    <location>
        <begin position="32"/>
        <end position="53"/>
    </location>
</feature>